<evidence type="ECO:0000313" key="7">
    <source>
        <dbReference type="Proteomes" id="UP000176005"/>
    </source>
</evidence>
<dbReference type="RefSeq" id="WP_070019343.1">
    <property type="nucleotide sequence ID" value="NZ_LJGW01000411.1"/>
</dbReference>
<dbReference type="Gene3D" id="3.40.50.300">
    <property type="entry name" value="P-loop containing nucleotide triphosphate hydrolases"/>
    <property type="match status" value="1"/>
</dbReference>
<evidence type="ECO:0000259" key="5">
    <source>
        <dbReference type="PROSITE" id="PS50893"/>
    </source>
</evidence>
<dbReference type="InterPro" id="IPR027417">
    <property type="entry name" value="P-loop_NTPase"/>
</dbReference>
<dbReference type="GO" id="GO:0016887">
    <property type="term" value="F:ATP hydrolysis activity"/>
    <property type="evidence" value="ECO:0007669"/>
    <property type="project" value="InterPro"/>
</dbReference>
<dbReference type="PANTHER" id="PTHR43335">
    <property type="entry name" value="ABC TRANSPORTER, ATP-BINDING PROTEIN"/>
    <property type="match status" value="1"/>
</dbReference>
<feature type="domain" description="ABC transporter" evidence="5">
    <location>
        <begin position="5"/>
        <end position="229"/>
    </location>
</feature>
<feature type="compositionally biased region" description="Low complexity" evidence="3">
    <location>
        <begin position="474"/>
        <end position="492"/>
    </location>
</feature>
<keyword evidence="4" id="KW-0812">Transmembrane</keyword>
<feature type="compositionally biased region" description="Basic and acidic residues" evidence="3">
    <location>
        <begin position="523"/>
        <end position="532"/>
    </location>
</feature>
<dbReference type="Proteomes" id="UP000176005">
    <property type="component" value="Unassembled WGS sequence"/>
</dbReference>
<evidence type="ECO:0000256" key="4">
    <source>
        <dbReference type="SAM" id="Phobius"/>
    </source>
</evidence>
<keyword evidence="4" id="KW-0472">Membrane</keyword>
<keyword evidence="7" id="KW-1185">Reference proteome</keyword>
<organism evidence="6 7">
    <name type="scientific">Streptomyces nanshensis</name>
    <dbReference type="NCBI Taxonomy" id="518642"/>
    <lineage>
        <taxon>Bacteria</taxon>
        <taxon>Bacillati</taxon>
        <taxon>Actinomycetota</taxon>
        <taxon>Actinomycetes</taxon>
        <taxon>Kitasatosporales</taxon>
        <taxon>Streptomycetaceae</taxon>
        <taxon>Streptomyces</taxon>
    </lineage>
</organism>
<dbReference type="GO" id="GO:0005524">
    <property type="term" value="F:ATP binding"/>
    <property type="evidence" value="ECO:0007669"/>
    <property type="project" value="InterPro"/>
</dbReference>
<feature type="compositionally biased region" description="Polar residues" evidence="3">
    <location>
        <begin position="496"/>
        <end position="506"/>
    </location>
</feature>
<feature type="transmembrane region" description="Helical" evidence="4">
    <location>
        <begin position="620"/>
        <end position="642"/>
    </location>
</feature>
<dbReference type="PANTHER" id="PTHR43335:SF4">
    <property type="entry name" value="ABC TRANSPORTER, ATP-BINDING PROTEIN"/>
    <property type="match status" value="1"/>
</dbReference>
<evidence type="ECO:0000313" key="6">
    <source>
        <dbReference type="EMBL" id="OEV08636.1"/>
    </source>
</evidence>
<feature type="region of interest" description="Disordered" evidence="3">
    <location>
        <begin position="294"/>
        <end position="558"/>
    </location>
</feature>
<dbReference type="PROSITE" id="PS50893">
    <property type="entry name" value="ABC_TRANSPORTER_2"/>
    <property type="match status" value="1"/>
</dbReference>
<protein>
    <recommendedName>
        <fullName evidence="5">ABC transporter domain-containing protein</fullName>
    </recommendedName>
</protein>
<gene>
    <name evidence="6" type="ORF">AN218_25635</name>
</gene>
<dbReference type="Pfam" id="PF00005">
    <property type="entry name" value="ABC_tran"/>
    <property type="match status" value="1"/>
</dbReference>
<keyword evidence="4" id="KW-1133">Transmembrane helix</keyword>
<keyword evidence="2" id="KW-0813">Transport</keyword>
<feature type="transmembrane region" description="Helical" evidence="4">
    <location>
        <begin position="758"/>
        <end position="780"/>
    </location>
</feature>
<evidence type="ECO:0000256" key="1">
    <source>
        <dbReference type="ARBA" id="ARBA00005417"/>
    </source>
</evidence>
<sequence length="888" mass="91279">MIQAIGLTSLPRRHQLEPAVDDLTFEARPGRVTVLLGPESSGKTTALRLMLGLETGRGTALFRGRPVHRIQHLAREVGVLLSEVNGHPGRTARGHLRMLAAAAGFPAARADEVLDVVGLSGLADQRMSTLSRGMDRRLGMACALLGDPHTLVLDEPAHELSPRETAWLYSLIRGYAQQGGTVLVTSRQSEEAAQLADRVVSIDSGRLVADQEAADFVRTRLRPRVAVRTPHAERLAAVLTQEGRKAGRNRDKGPLKVVHEGGTRLSVYGSSCAEVGEWAHRSGILVHQLADERGDAGDVHAPEPLDRADGRRADAGAPDADSEPEHDETALTESSETPTDRPVTAQEELDELEEFAKFEEDAANTDAAADPDSAPPANSRPVDDSSSTATEAKSPEPPTSAVAEAANSTDSTARPGTESETDDSDPSGDADDAHPNNAAPEARTVGPVLGDLTPDAGTPGPAPEPAPDPDREPVLVTAPASPASSTAAFLAPETPSPFSEAQTVRISDTPLEAEPADSAQQNRDARDAEAHAPEFSATEPPTPESLERETPESLPRVLLKPLADPDARGKAKSLWTPVPSAPSASAAAELPPQLVAIARPGPAAPLRYELCRLFSVRSTWIALALTVAVAFCAALLMARTGMGLPSSSGGSPAPAVRLLTGWPSGGIFVLPPVAVAAGLLGAFAFGEEFRYPALAPARSPVPRRLSLLAAKLAVSALLTVVLSLVVAVVNAAGVTLLLGSGALALPGDAASASAGGSWRLHVAGVFVFAAGCAWAGVLAAGIFRSGAIGTAVVVAVPLLLAPLAGTLLGDGPAASAAQSAASASSGGSAGGVPGGLEAALLMPWPPGAERWVSTALALVSQPMGAALALTLAVLLTAYLIAAFSSKAR</sequence>
<feature type="compositionally biased region" description="Basic and acidic residues" evidence="3">
    <location>
        <begin position="294"/>
        <end position="314"/>
    </location>
</feature>
<feature type="transmembrane region" description="Helical" evidence="4">
    <location>
        <begin position="705"/>
        <end position="738"/>
    </location>
</feature>
<feature type="transmembrane region" description="Helical" evidence="4">
    <location>
        <begin position="787"/>
        <end position="808"/>
    </location>
</feature>
<feature type="compositionally biased region" description="Low complexity" evidence="3">
    <location>
        <begin position="364"/>
        <end position="380"/>
    </location>
</feature>
<reference evidence="6 7" key="1">
    <citation type="journal article" date="2016" name="Front. Microbiol.">
        <title>Comparative Genomics Analysis of Streptomyces Species Reveals Their Adaptation to the Marine Environment and Their Diversity at the Genomic Level.</title>
        <authorList>
            <person name="Tian X."/>
            <person name="Zhang Z."/>
            <person name="Yang T."/>
            <person name="Chen M."/>
            <person name="Li J."/>
            <person name="Chen F."/>
            <person name="Yang J."/>
            <person name="Li W."/>
            <person name="Zhang B."/>
            <person name="Zhang Z."/>
            <person name="Wu J."/>
            <person name="Zhang C."/>
            <person name="Long L."/>
            <person name="Xiao J."/>
        </authorList>
    </citation>
    <scope>NUCLEOTIDE SEQUENCE [LARGE SCALE GENOMIC DNA]</scope>
    <source>
        <strain evidence="6 7">SCSIO 10429</strain>
    </source>
</reference>
<name>A0A1E7KXJ6_9ACTN</name>
<dbReference type="EMBL" id="LJGW01000411">
    <property type="protein sequence ID" value="OEV08636.1"/>
    <property type="molecule type" value="Genomic_DNA"/>
</dbReference>
<comment type="caution">
    <text evidence="6">The sequence shown here is derived from an EMBL/GenBank/DDBJ whole genome shotgun (WGS) entry which is preliminary data.</text>
</comment>
<feature type="transmembrane region" description="Helical" evidence="4">
    <location>
        <begin position="863"/>
        <end position="883"/>
    </location>
</feature>
<dbReference type="SUPFAM" id="SSF52540">
    <property type="entry name" value="P-loop containing nucleoside triphosphate hydrolases"/>
    <property type="match status" value="1"/>
</dbReference>
<dbReference type="PATRIC" id="fig|518642.10.peg.5924"/>
<comment type="similarity">
    <text evidence="1">Belongs to the ABC transporter superfamily.</text>
</comment>
<evidence type="ECO:0000256" key="2">
    <source>
        <dbReference type="ARBA" id="ARBA00022448"/>
    </source>
</evidence>
<feature type="compositionally biased region" description="Acidic residues" evidence="3">
    <location>
        <begin position="419"/>
        <end position="430"/>
    </location>
</feature>
<dbReference type="AlphaFoldDB" id="A0A1E7KXJ6"/>
<accession>A0A1E7KXJ6</accession>
<proteinExistence type="inferred from homology"/>
<evidence type="ECO:0000256" key="3">
    <source>
        <dbReference type="SAM" id="MobiDB-lite"/>
    </source>
</evidence>
<dbReference type="InterPro" id="IPR003439">
    <property type="entry name" value="ABC_transporter-like_ATP-bd"/>
</dbReference>